<reference evidence="1" key="1">
    <citation type="journal article" date="2018" name="Vet. Microbiol.">
        <title>Characterization of plasmids harboring blaCTX-M genes in Escherichia coli from French pigs.</title>
        <authorList>
            <person name="Lucas P."/>
            <person name="Jouy E."/>
            <person name="Le Devendec L."/>
            <person name="de Boisseson C."/>
            <person name="Perrin-Guyomard A."/>
            <person name="Jove T."/>
            <person name="Blanchard Y."/>
            <person name="Touzain F."/>
            <person name="Kempf I."/>
        </authorList>
    </citation>
    <scope>NUCLEOTIDE SEQUENCE</scope>
    <source>
        <strain evidence="1">12-034</strain>
        <plasmid evidence="1">p12-034</plasmid>
    </source>
</reference>
<name>A0A3G4RSW6_ECOLX</name>
<dbReference type="AlphaFoldDB" id="A0A3G4RSW6"/>
<geneLocation type="plasmid" evidence="1">
    <name>p12-034</name>
</geneLocation>
<sequence length="77" mass="8310">MLPAERVSRRLPVSLRGAVVRLCLNTGLEDALREASKSLKSAFTRSGRKCRLSAGTAQGPFTGRRQGVATHLFVSVL</sequence>
<accession>A0A3G4RSW6</accession>
<proteinExistence type="predicted"/>
<organism evidence="1">
    <name type="scientific">Escherichia coli</name>
    <dbReference type="NCBI Taxonomy" id="562"/>
    <lineage>
        <taxon>Bacteria</taxon>
        <taxon>Pseudomonadati</taxon>
        <taxon>Pseudomonadota</taxon>
        <taxon>Gammaproteobacteria</taxon>
        <taxon>Enterobacterales</taxon>
        <taxon>Enterobacteriaceae</taxon>
        <taxon>Escherichia</taxon>
    </lineage>
</organism>
<evidence type="ECO:0000313" key="1">
    <source>
        <dbReference type="EMBL" id="AYU68786.1"/>
    </source>
</evidence>
<keyword evidence="1" id="KW-0614">Plasmid</keyword>
<gene>
    <name evidence="1" type="ORF">D0368_00019</name>
</gene>
<protein>
    <submittedName>
        <fullName evidence="1">Uncharacterized protein</fullName>
    </submittedName>
</protein>
<dbReference type="EMBL" id="MH847079">
    <property type="protein sequence ID" value="AYU68786.1"/>
    <property type="molecule type" value="Genomic_DNA"/>
</dbReference>